<keyword evidence="2" id="KW-1185">Reference proteome</keyword>
<accession>A0ABT7C963</accession>
<dbReference type="Proteomes" id="UP001170379">
    <property type="component" value="Unassembled WGS sequence"/>
</dbReference>
<reference evidence="1" key="2">
    <citation type="journal article" date="2022" name="Sci. Rep.">
        <title>In silico prediction of the enzymes involved in the degradation of the herbicide molinate by Gulosibacter molinativorax ON4T.</title>
        <authorList>
            <person name="Lopes A.R."/>
            <person name="Bunin E."/>
            <person name="Viana A.T."/>
            <person name="Froufe H."/>
            <person name="Munoz-Merida A."/>
            <person name="Pinho D."/>
            <person name="Figueiredo J."/>
            <person name="Barroso C."/>
            <person name="Vaz-Moreira I."/>
            <person name="Bellanger X."/>
            <person name="Egas C."/>
            <person name="Nunes O.C."/>
        </authorList>
    </citation>
    <scope>NUCLEOTIDE SEQUENCE</scope>
    <source>
        <strain evidence="1">ON4</strain>
    </source>
</reference>
<evidence type="ECO:0000313" key="2">
    <source>
        <dbReference type="Proteomes" id="UP001170379"/>
    </source>
</evidence>
<reference evidence="1" key="1">
    <citation type="submission" date="2018-03" db="EMBL/GenBank/DDBJ databases">
        <authorList>
            <person name="Nunes O.C."/>
            <person name="Lopes A.R."/>
            <person name="Froufe H."/>
            <person name="Munoz-Merida A."/>
            <person name="Barroso C."/>
            <person name="Egas C."/>
        </authorList>
    </citation>
    <scope>NUCLEOTIDE SEQUENCE</scope>
    <source>
        <strain evidence="1">ON4</strain>
    </source>
</reference>
<protein>
    <recommendedName>
        <fullName evidence="3">Nucleotidyltransferase family protein</fullName>
    </recommendedName>
</protein>
<dbReference type="EMBL" id="PXVD01000011">
    <property type="protein sequence ID" value="MDJ1371277.1"/>
    <property type="molecule type" value="Genomic_DNA"/>
</dbReference>
<dbReference type="InterPro" id="IPR039498">
    <property type="entry name" value="NTP_transf_5"/>
</dbReference>
<dbReference type="Pfam" id="PF14907">
    <property type="entry name" value="NTP_transf_5"/>
    <property type="match status" value="1"/>
</dbReference>
<sequence length="379" mass="42416">MSLRRRHCMTHMGMSVVQFRTGRHRLPCCWGWTDFSQAVQKLATSRSLRSLVTSMKTFTVSAHRQPHQLVERLMSGPESKALSITNEESVPLATALAQWVAENAHIRLLILKGPLAHESGLRARKTSTDVDVLVLPSDVDRLISALAEHGWSPRPWPQFPTLLPPHSRALLHPQWGIDIDVHFNWPGFLAPASNVFDRLWERRREMTLAGTPVQTTGRADTALILALHLLREAPQKWNRGRTIPAYDDLIKRVVADDGLSADIRAAAADTGSEQTARPFLEAVGFEIPETEPDDALRAWRLHGASAHPVSGWLNAFADASIRERPSLVWRAVFPSAADLRAIDPAGGDGARGTFYRWWRRLKRGIRTAPAAIRTLRKEK</sequence>
<name>A0ABT7C963_9MICO</name>
<evidence type="ECO:0008006" key="3">
    <source>
        <dbReference type="Google" id="ProtNLM"/>
    </source>
</evidence>
<gene>
    <name evidence="1" type="ORF">C7K25_07830</name>
</gene>
<comment type="caution">
    <text evidence="1">The sequence shown here is derived from an EMBL/GenBank/DDBJ whole genome shotgun (WGS) entry which is preliminary data.</text>
</comment>
<organism evidence="1 2">
    <name type="scientific">Gulosibacter molinativorax</name>
    <dbReference type="NCBI Taxonomy" id="256821"/>
    <lineage>
        <taxon>Bacteria</taxon>
        <taxon>Bacillati</taxon>
        <taxon>Actinomycetota</taxon>
        <taxon>Actinomycetes</taxon>
        <taxon>Micrococcales</taxon>
        <taxon>Microbacteriaceae</taxon>
        <taxon>Gulosibacter</taxon>
    </lineage>
</organism>
<evidence type="ECO:0000313" key="1">
    <source>
        <dbReference type="EMBL" id="MDJ1371277.1"/>
    </source>
</evidence>
<proteinExistence type="predicted"/>